<dbReference type="SUPFAM" id="SSF50129">
    <property type="entry name" value="GroES-like"/>
    <property type="match status" value="1"/>
</dbReference>
<comment type="caution">
    <text evidence="3">The sequence shown here is derived from an EMBL/GenBank/DDBJ whole genome shotgun (WGS) entry which is preliminary data.</text>
</comment>
<accession>A0A2W4BE98</accession>
<evidence type="ECO:0000313" key="4">
    <source>
        <dbReference type="Proteomes" id="UP000249828"/>
    </source>
</evidence>
<comment type="similarity">
    <text evidence="1">Belongs to the zinc-containing alcohol dehydrogenase family. Quinone oxidoreductase subfamily.</text>
</comment>
<keyword evidence="4" id="KW-1185">Reference proteome</keyword>
<dbReference type="Pfam" id="PF08240">
    <property type="entry name" value="ADH_N"/>
    <property type="match status" value="1"/>
</dbReference>
<dbReference type="PANTHER" id="PTHR43482:SF1">
    <property type="entry name" value="PROTEIN AST1-RELATED"/>
    <property type="match status" value="1"/>
</dbReference>
<dbReference type="PANTHER" id="PTHR43482">
    <property type="entry name" value="PROTEIN AST1-RELATED"/>
    <property type="match status" value="1"/>
</dbReference>
<reference evidence="3 4" key="1">
    <citation type="submission" date="2017-11" db="EMBL/GenBank/DDBJ databases">
        <title>Draft genome sequence of Enterococcus plantarum TRW2 strain isolated from lettuce.</title>
        <authorList>
            <person name="Kim E.B."/>
            <person name="Marco M.L."/>
            <person name="Williams T.R."/>
            <person name="You I.H."/>
        </authorList>
    </citation>
    <scope>NUCLEOTIDE SEQUENCE [LARGE SCALE GENOMIC DNA]</scope>
    <source>
        <strain evidence="3 4">TRW2</strain>
    </source>
</reference>
<dbReference type="NCBIfam" id="TIGR02817">
    <property type="entry name" value="adh_fam_1"/>
    <property type="match status" value="1"/>
</dbReference>
<dbReference type="RefSeq" id="WP_111247533.1">
    <property type="nucleotide sequence ID" value="NZ_PIEU01000049.1"/>
</dbReference>
<dbReference type="Pfam" id="PF13602">
    <property type="entry name" value="ADH_zinc_N_2"/>
    <property type="match status" value="1"/>
</dbReference>
<dbReference type="GO" id="GO:0008270">
    <property type="term" value="F:zinc ion binding"/>
    <property type="evidence" value="ECO:0007669"/>
    <property type="project" value="InterPro"/>
</dbReference>
<dbReference type="Proteomes" id="UP000249828">
    <property type="component" value="Unassembled WGS sequence"/>
</dbReference>
<gene>
    <name evidence="3" type="ORF">CI088_06050</name>
</gene>
<dbReference type="AlphaFoldDB" id="A0A2W4BE98"/>
<evidence type="ECO:0000256" key="1">
    <source>
        <dbReference type="RuleBase" id="RU364000"/>
    </source>
</evidence>
<dbReference type="InterPro" id="IPR011032">
    <property type="entry name" value="GroES-like_sf"/>
</dbReference>
<dbReference type="SMART" id="SM00829">
    <property type="entry name" value="PKS_ER"/>
    <property type="match status" value="1"/>
</dbReference>
<keyword evidence="1" id="KW-0862">Zinc</keyword>
<dbReference type="InterPro" id="IPR013154">
    <property type="entry name" value="ADH-like_N"/>
</dbReference>
<name>A0A2W4BE98_9ENTE</name>
<keyword evidence="1" id="KW-0479">Metal-binding</keyword>
<evidence type="ECO:0000313" key="3">
    <source>
        <dbReference type="EMBL" id="PZL74985.1"/>
    </source>
</evidence>
<dbReference type="Gene3D" id="3.40.50.720">
    <property type="entry name" value="NAD(P)-binding Rossmann-like Domain"/>
    <property type="match status" value="1"/>
</dbReference>
<dbReference type="SUPFAM" id="SSF51735">
    <property type="entry name" value="NAD(P)-binding Rossmann-fold domains"/>
    <property type="match status" value="1"/>
</dbReference>
<keyword evidence="1" id="KW-0560">Oxidoreductase</keyword>
<dbReference type="InterPro" id="IPR036291">
    <property type="entry name" value="NAD(P)-bd_dom_sf"/>
</dbReference>
<dbReference type="STRING" id="1077675.BCR22_05820"/>
<dbReference type="CDD" id="cd08252">
    <property type="entry name" value="AL_MDR"/>
    <property type="match status" value="1"/>
</dbReference>
<dbReference type="GO" id="GO:0016491">
    <property type="term" value="F:oxidoreductase activity"/>
    <property type="evidence" value="ECO:0007669"/>
    <property type="project" value="UniProtKB-KW"/>
</dbReference>
<protein>
    <recommendedName>
        <fullName evidence="1">Zinc-type alcohol dehydrogenase-like protein</fullName>
    </recommendedName>
</protein>
<proteinExistence type="inferred from homology"/>
<dbReference type="InterPro" id="IPR052585">
    <property type="entry name" value="Lipid_raft_assoc_Zn_ADH"/>
</dbReference>
<dbReference type="EMBL" id="PIEU01000049">
    <property type="protein sequence ID" value="PZL74985.1"/>
    <property type="molecule type" value="Genomic_DNA"/>
</dbReference>
<dbReference type="InterPro" id="IPR014182">
    <property type="entry name" value="ADH_Zn_typ-1"/>
</dbReference>
<feature type="domain" description="Enoyl reductase (ER)" evidence="2">
    <location>
        <begin position="22"/>
        <end position="339"/>
    </location>
</feature>
<organism evidence="3 4">
    <name type="scientific">Enterococcus plantarum</name>
    <dbReference type="NCBI Taxonomy" id="1077675"/>
    <lineage>
        <taxon>Bacteria</taxon>
        <taxon>Bacillati</taxon>
        <taxon>Bacillota</taxon>
        <taxon>Bacilli</taxon>
        <taxon>Lactobacillales</taxon>
        <taxon>Enterococcaceae</taxon>
        <taxon>Enterococcus</taxon>
    </lineage>
</organism>
<dbReference type="Gene3D" id="3.90.180.10">
    <property type="entry name" value="Medium-chain alcohol dehydrogenases, catalytic domain"/>
    <property type="match status" value="1"/>
</dbReference>
<dbReference type="InterPro" id="IPR020843">
    <property type="entry name" value="ER"/>
</dbReference>
<sequence>MNEKNQMNVVGFFEGFPIENEASFIDDYSSVPIPSASDILIKVKAVSINPVDSKLRLTTKKQNQLRILGFDGVGEVVSVGEKVSKFAVGDRVFYAGTTKRAGSNQEFQLVNEGIAALAPSNLKDEEAASLPLTALTAYELLFEKFELIPKENANKGKSILVINGAGGVGSILTQLAHWAGMTIFATASPKNVDWLKSNGVNHPLDYHQDLKQSIEKTGTHTIDYIAVLFNIQPYFDTIAELVTPFGHVGTIVGLDEKLDIGILKNKSVSFDWEYMFAKTDFDYKIETQGEALATISHLAETGKIRATVGKLYANGINAANLKKATADVEAGHMRGKVVVSGPFNGEPEEKGDSGTV</sequence>
<evidence type="ECO:0000259" key="2">
    <source>
        <dbReference type="SMART" id="SM00829"/>
    </source>
</evidence>